<evidence type="ECO:0000313" key="4">
    <source>
        <dbReference type="Proteomes" id="UP000318478"/>
    </source>
</evidence>
<dbReference type="OrthoDB" id="9773047at2"/>
<proteinExistence type="predicted"/>
<evidence type="ECO:0000313" key="3">
    <source>
        <dbReference type="EMBL" id="TWT77674.1"/>
    </source>
</evidence>
<dbReference type="RefSeq" id="WP_146585399.1">
    <property type="nucleotide sequence ID" value="NZ_SJPO01000003.1"/>
</dbReference>
<dbReference type="PANTHER" id="PTHR43283:SF14">
    <property type="entry name" value="BLL8153 PROTEIN"/>
    <property type="match status" value="1"/>
</dbReference>
<organism evidence="3 4">
    <name type="scientific">Posidoniimonas polymericola</name>
    <dbReference type="NCBI Taxonomy" id="2528002"/>
    <lineage>
        <taxon>Bacteria</taxon>
        <taxon>Pseudomonadati</taxon>
        <taxon>Planctomycetota</taxon>
        <taxon>Planctomycetia</taxon>
        <taxon>Pirellulales</taxon>
        <taxon>Lacipirellulaceae</taxon>
        <taxon>Posidoniimonas</taxon>
    </lineage>
</organism>
<feature type="domain" description="Beta-lactamase-related" evidence="2">
    <location>
        <begin position="110"/>
        <end position="395"/>
    </location>
</feature>
<reference evidence="3 4" key="1">
    <citation type="submission" date="2019-02" db="EMBL/GenBank/DDBJ databases">
        <title>Deep-cultivation of Planctomycetes and their phenomic and genomic characterization uncovers novel biology.</title>
        <authorList>
            <person name="Wiegand S."/>
            <person name="Jogler M."/>
            <person name="Boedeker C."/>
            <person name="Pinto D."/>
            <person name="Vollmers J."/>
            <person name="Rivas-Marin E."/>
            <person name="Kohn T."/>
            <person name="Peeters S.H."/>
            <person name="Heuer A."/>
            <person name="Rast P."/>
            <person name="Oberbeckmann S."/>
            <person name="Bunk B."/>
            <person name="Jeske O."/>
            <person name="Meyerdierks A."/>
            <person name="Storesund J.E."/>
            <person name="Kallscheuer N."/>
            <person name="Luecker S."/>
            <person name="Lage O.M."/>
            <person name="Pohl T."/>
            <person name="Merkel B.J."/>
            <person name="Hornburger P."/>
            <person name="Mueller R.-W."/>
            <person name="Bruemmer F."/>
            <person name="Labrenz M."/>
            <person name="Spormann A.M."/>
            <person name="Op Den Camp H."/>
            <person name="Overmann J."/>
            <person name="Amann R."/>
            <person name="Jetten M.S.M."/>
            <person name="Mascher T."/>
            <person name="Medema M.H."/>
            <person name="Devos D.P."/>
            <person name="Kaster A.-K."/>
            <person name="Ovreas L."/>
            <person name="Rohde M."/>
            <person name="Galperin M.Y."/>
            <person name="Jogler C."/>
        </authorList>
    </citation>
    <scope>NUCLEOTIDE SEQUENCE [LARGE SCALE GENOMIC DNA]</scope>
    <source>
        <strain evidence="3 4">Pla123a</strain>
    </source>
</reference>
<keyword evidence="1" id="KW-0732">Signal</keyword>
<dbReference type="PANTHER" id="PTHR43283">
    <property type="entry name" value="BETA-LACTAMASE-RELATED"/>
    <property type="match status" value="1"/>
</dbReference>
<dbReference type="AlphaFoldDB" id="A0A5C5YRS4"/>
<comment type="caution">
    <text evidence="3">The sequence shown here is derived from an EMBL/GenBank/DDBJ whole genome shotgun (WGS) entry which is preliminary data.</text>
</comment>
<dbReference type="Pfam" id="PF00144">
    <property type="entry name" value="Beta-lactamase"/>
    <property type="match status" value="1"/>
</dbReference>
<dbReference type="InterPro" id="IPR001466">
    <property type="entry name" value="Beta-lactam-related"/>
</dbReference>
<dbReference type="EC" id="3.5.1.46" evidence="3"/>
<evidence type="ECO:0000259" key="2">
    <source>
        <dbReference type="Pfam" id="PF00144"/>
    </source>
</evidence>
<feature type="signal peptide" evidence="1">
    <location>
        <begin position="1"/>
        <end position="22"/>
    </location>
</feature>
<accession>A0A5C5YRS4</accession>
<dbReference type="InterPro" id="IPR012338">
    <property type="entry name" value="Beta-lactam/transpept-like"/>
</dbReference>
<gene>
    <name evidence="3" type="primary">nylB</name>
    <name evidence="3" type="ORF">Pla123a_14700</name>
</gene>
<dbReference type="Proteomes" id="UP000318478">
    <property type="component" value="Unassembled WGS sequence"/>
</dbReference>
<feature type="chain" id="PRO_5022788582" evidence="1">
    <location>
        <begin position="23"/>
        <end position="411"/>
    </location>
</feature>
<evidence type="ECO:0000256" key="1">
    <source>
        <dbReference type="SAM" id="SignalP"/>
    </source>
</evidence>
<dbReference type="GO" id="GO:0019875">
    <property type="term" value="F:6-aminohexanoate-dimer hydrolase activity"/>
    <property type="evidence" value="ECO:0007669"/>
    <property type="project" value="UniProtKB-EC"/>
</dbReference>
<dbReference type="EMBL" id="SJPO01000003">
    <property type="protein sequence ID" value="TWT77674.1"/>
    <property type="molecule type" value="Genomic_DNA"/>
</dbReference>
<dbReference type="SUPFAM" id="SSF56601">
    <property type="entry name" value="beta-lactamase/transpeptidase-like"/>
    <property type="match status" value="1"/>
</dbReference>
<dbReference type="Gene3D" id="3.40.710.10">
    <property type="entry name" value="DD-peptidase/beta-lactamase superfamily"/>
    <property type="match status" value="1"/>
</dbReference>
<name>A0A5C5YRS4_9BACT</name>
<dbReference type="InterPro" id="IPR050789">
    <property type="entry name" value="Diverse_Enzym_Activities"/>
</dbReference>
<keyword evidence="4" id="KW-1185">Reference proteome</keyword>
<protein>
    <submittedName>
        <fullName evidence="3">6-aminohexanoate-dimer hydrolase</fullName>
        <ecNumber evidence="3">3.5.1.46</ecNumber>
    </submittedName>
</protein>
<sequence precursor="true">MRTQRVLACLIGLTLLAPAAFAQRAKSSTAYPHASEPIGSVREVYDGALSPESAVRTFRNIDRLFPTRTVPKSLTPWPLPPAATTLTNVSFEDKGQAYDLIDYLQVNRIAALLVLKDGRVALEMYRYGNTPQTRWMSMSVAKSITSTLIGAAVKEGYIDSINDDVTNYAPALAGSVYEGATVRDVLMMASGVRWTEVYTDPTSDRRRLLEAQIAQQPGGAMELMERLPRAAEPGTLNNYNTGETQVAAEILRGAIDRPLADYLSERIWRRFGMEADANWWLESEGGIEIGGSGFSATLRDYGRFGLFMQRGGLAGGERILPDGWVDEATSPKVLKGGDKLAYGYLWWPGTSPGSRRDRTYMGIGIHGQTLYVNPAAKVVVVAWGARPEPMAEGVIDDFAFCDAVADALRNE</sequence>
<keyword evidence="3" id="KW-0378">Hydrolase</keyword>